<name>A0A9K3IBL5_HELAN</name>
<gene>
    <name evidence="1" type="ORF">HanXRQr2_Chr08g0319501</name>
</gene>
<protein>
    <submittedName>
        <fullName evidence="1">Uncharacterized protein</fullName>
    </submittedName>
</protein>
<sequence length="287" mass="30194">MFPMFSAAELIAPDSGLSLTNEVVVLSTWLAKSAGLVGRDCAMSPTIGRSPTIEVAVSSVFWAAELTASSIGLSLTKEFAVLVIWLAKSSGLVGRPPNSDLVVLLLLSAAELTASSIGFSLTKELVVSAIWLAKLVGLVRVCATSPTSGRPPNSDLVALPLLSAAELTASSIGFSLSKEFVVSAIWLAKSVGLVVRDCATLPTSGRPPTSDLVASTAWLAKSGTRDLAASREFCRGVWSFLPNSGSGFGVMFRRRYLVVLRRKMVVVSIGEMMVWVAITSSGTTARR</sequence>
<keyword evidence="2" id="KW-1185">Reference proteome</keyword>
<organism evidence="1 2">
    <name type="scientific">Helianthus annuus</name>
    <name type="common">Common sunflower</name>
    <dbReference type="NCBI Taxonomy" id="4232"/>
    <lineage>
        <taxon>Eukaryota</taxon>
        <taxon>Viridiplantae</taxon>
        <taxon>Streptophyta</taxon>
        <taxon>Embryophyta</taxon>
        <taxon>Tracheophyta</taxon>
        <taxon>Spermatophyta</taxon>
        <taxon>Magnoliopsida</taxon>
        <taxon>eudicotyledons</taxon>
        <taxon>Gunneridae</taxon>
        <taxon>Pentapetalae</taxon>
        <taxon>asterids</taxon>
        <taxon>campanulids</taxon>
        <taxon>Asterales</taxon>
        <taxon>Asteraceae</taxon>
        <taxon>Asteroideae</taxon>
        <taxon>Heliantheae alliance</taxon>
        <taxon>Heliantheae</taxon>
        <taxon>Helianthus</taxon>
    </lineage>
</organism>
<proteinExistence type="predicted"/>
<evidence type="ECO:0000313" key="1">
    <source>
        <dbReference type="EMBL" id="KAF5793707.1"/>
    </source>
</evidence>
<evidence type="ECO:0000313" key="2">
    <source>
        <dbReference type="Proteomes" id="UP000215914"/>
    </source>
</evidence>
<dbReference type="EMBL" id="MNCJ02000323">
    <property type="protein sequence ID" value="KAF5793707.1"/>
    <property type="molecule type" value="Genomic_DNA"/>
</dbReference>
<reference evidence="1" key="1">
    <citation type="journal article" date="2017" name="Nature">
        <title>The sunflower genome provides insights into oil metabolism, flowering and Asterid evolution.</title>
        <authorList>
            <person name="Badouin H."/>
            <person name="Gouzy J."/>
            <person name="Grassa C.J."/>
            <person name="Murat F."/>
            <person name="Staton S.E."/>
            <person name="Cottret L."/>
            <person name="Lelandais-Briere C."/>
            <person name="Owens G.L."/>
            <person name="Carrere S."/>
            <person name="Mayjonade B."/>
            <person name="Legrand L."/>
            <person name="Gill N."/>
            <person name="Kane N.C."/>
            <person name="Bowers J.E."/>
            <person name="Hubner S."/>
            <person name="Bellec A."/>
            <person name="Berard A."/>
            <person name="Berges H."/>
            <person name="Blanchet N."/>
            <person name="Boniface M.C."/>
            <person name="Brunel D."/>
            <person name="Catrice O."/>
            <person name="Chaidir N."/>
            <person name="Claudel C."/>
            <person name="Donnadieu C."/>
            <person name="Faraut T."/>
            <person name="Fievet G."/>
            <person name="Helmstetter N."/>
            <person name="King M."/>
            <person name="Knapp S.J."/>
            <person name="Lai Z."/>
            <person name="Le Paslier M.C."/>
            <person name="Lippi Y."/>
            <person name="Lorenzon L."/>
            <person name="Mandel J.R."/>
            <person name="Marage G."/>
            <person name="Marchand G."/>
            <person name="Marquand E."/>
            <person name="Bret-Mestries E."/>
            <person name="Morien E."/>
            <person name="Nambeesan S."/>
            <person name="Nguyen T."/>
            <person name="Pegot-Espagnet P."/>
            <person name="Pouilly N."/>
            <person name="Raftis F."/>
            <person name="Sallet E."/>
            <person name="Schiex T."/>
            <person name="Thomas J."/>
            <person name="Vandecasteele C."/>
            <person name="Vares D."/>
            <person name="Vear F."/>
            <person name="Vautrin S."/>
            <person name="Crespi M."/>
            <person name="Mangin B."/>
            <person name="Burke J.M."/>
            <person name="Salse J."/>
            <person name="Munos S."/>
            <person name="Vincourt P."/>
            <person name="Rieseberg L.H."/>
            <person name="Langlade N.B."/>
        </authorList>
    </citation>
    <scope>NUCLEOTIDE SEQUENCE</scope>
    <source>
        <tissue evidence="1">Leaves</tissue>
    </source>
</reference>
<dbReference type="AlphaFoldDB" id="A0A9K3IBL5"/>
<dbReference type="Proteomes" id="UP000215914">
    <property type="component" value="Unassembled WGS sequence"/>
</dbReference>
<reference evidence="1" key="2">
    <citation type="submission" date="2020-06" db="EMBL/GenBank/DDBJ databases">
        <title>Helianthus annuus Genome sequencing and assembly Release 2.</title>
        <authorList>
            <person name="Gouzy J."/>
            <person name="Langlade N."/>
            <person name="Munos S."/>
        </authorList>
    </citation>
    <scope>NUCLEOTIDE SEQUENCE</scope>
    <source>
        <tissue evidence="1">Leaves</tissue>
    </source>
</reference>
<accession>A0A9K3IBL5</accession>
<dbReference type="Gramene" id="mRNA:HanXRQr2_Chr08g0319501">
    <property type="protein sequence ID" value="mRNA:HanXRQr2_Chr08g0319501"/>
    <property type="gene ID" value="HanXRQr2_Chr08g0319501"/>
</dbReference>
<comment type="caution">
    <text evidence="1">The sequence shown here is derived from an EMBL/GenBank/DDBJ whole genome shotgun (WGS) entry which is preliminary data.</text>
</comment>